<dbReference type="AlphaFoldDB" id="A0A4Q9M6X9"/>
<sequence>MDRASSSTLFLLPPPLFEDGDLPVLLDKAKAGRFSIPHDVDARAHQFTWRRLEDVNRRIIIPEILRYPFHKIQRLKPMFFGASKLDEIASSDQ</sequence>
<evidence type="ECO:0000313" key="1">
    <source>
        <dbReference type="EMBL" id="TBU21376.1"/>
    </source>
</evidence>
<dbReference type="EMBL" id="ML145227">
    <property type="protein sequence ID" value="TBU53051.1"/>
    <property type="molecule type" value="Genomic_DNA"/>
</dbReference>
<keyword evidence="3" id="KW-1185">Reference proteome</keyword>
<gene>
    <name evidence="2" type="ORF">BD310DRAFT_981416</name>
    <name evidence="1" type="ORF">BD311DRAFT_782953</name>
</gene>
<accession>A0A4Q9M6X9</accession>
<dbReference type="OrthoDB" id="193931at2759"/>
<protein>
    <submittedName>
        <fullName evidence="1">Uncharacterized protein</fullName>
    </submittedName>
</protein>
<evidence type="ECO:0000313" key="3">
    <source>
        <dbReference type="Proteomes" id="UP000292082"/>
    </source>
</evidence>
<reference evidence="1 3" key="1">
    <citation type="submission" date="2019-01" db="EMBL/GenBank/DDBJ databases">
        <title>Draft genome sequences of three monokaryotic isolates of the white-rot basidiomycete fungus Dichomitus squalens.</title>
        <authorList>
            <consortium name="DOE Joint Genome Institute"/>
            <person name="Lopez S.C."/>
            <person name="Andreopoulos B."/>
            <person name="Pangilinan J."/>
            <person name="Lipzen A."/>
            <person name="Riley R."/>
            <person name="Ahrendt S."/>
            <person name="Ng V."/>
            <person name="Barry K."/>
            <person name="Daum C."/>
            <person name="Grigoriev I.V."/>
            <person name="Hilden K.S."/>
            <person name="Makela M.R."/>
            <person name="de Vries R.P."/>
        </authorList>
    </citation>
    <scope>NUCLEOTIDE SEQUENCE [LARGE SCALE GENOMIC DNA]</scope>
    <source>
        <strain evidence="2 3">CBS 464.89</strain>
        <strain evidence="1">OM18370.1</strain>
    </source>
</reference>
<dbReference type="Proteomes" id="UP000292957">
    <property type="component" value="Unassembled WGS sequence"/>
</dbReference>
<dbReference type="Proteomes" id="UP000292082">
    <property type="component" value="Unassembled WGS sequence"/>
</dbReference>
<name>A0A4Q9M6X9_9APHY</name>
<organism evidence="1">
    <name type="scientific">Dichomitus squalens</name>
    <dbReference type="NCBI Taxonomy" id="114155"/>
    <lineage>
        <taxon>Eukaryota</taxon>
        <taxon>Fungi</taxon>
        <taxon>Dikarya</taxon>
        <taxon>Basidiomycota</taxon>
        <taxon>Agaricomycotina</taxon>
        <taxon>Agaricomycetes</taxon>
        <taxon>Polyporales</taxon>
        <taxon>Polyporaceae</taxon>
        <taxon>Dichomitus</taxon>
    </lineage>
</organism>
<evidence type="ECO:0000313" key="2">
    <source>
        <dbReference type="EMBL" id="TBU53051.1"/>
    </source>
</evidence>
<proteinExistence type="predicted"/>
<dbReference type="EMBL" id="ML143617">
    <property type="protein sequence ID" value="TBU21376.1"/>
    <property type="molecule type" value="Genomic_DNA"/>
</dbReference>